<dbReference type="PANTHER" id="PTHR46797">
    <property type="entry name" value="HTH-TYPE TRANSCRIPTIONAL REGULATOR"/>
    <property type="match status" value="1"/>
</dbReference>
<reference evidence="3 4" key="1">
    <citation type="submission" date="2017-02" db="EMBL/GenBank/DDBJ databases">
        <authorList>
            <person name="Peterson S.W."/>
        </authorList>
    </citation>
    <scope>NUCLEOTIDE SEQUENCE [LARGE SCALE GENOMIC DNA]</scope>
    <source>
        <strain evidence="3 4">USBA 369</strain>
    </source>
</reference>
<dbReference type="Pfam" id="PF01381">
    <property type="entry name" value="HTH_3"/>
    <property type="match status" value="1"/>
</dbReference>
<dbReference type="InterPro" id="IPR050807">
    <property type="entry name" value="TransReg_Diox_bact_type"/>
</dbReference>
<feature type="domain" description="HTH cro/C1-type" evidence="2">
    <location>
        <begin position="16"/>
        <end position="71"/>
    </location>
</feature>
<accession>A0A1T4NIK3</accession>
<protein>
    <submittedName>
        <fullName evidence="3">Helix-turn-helix</fullName>
    </submittedName>
</protein>
<dbReference type="EMBL" id="FUXL01000003">
    <property type="protein sequence ID" value="SJZ78588.1"/>
    <property type="molecule type" value="Genomic_DNA"/>
</dbReference>
<evidence type="ECO:0000313" key="4">
    <source>
        <dbReference type="Proteomes" id="UP000190135"/>
    </source>
</evidence>
<dbReference type="GO" id="GO:0005829">
    <property type="term" value="C:cytosol"/>
    <property type="evidence" value="ECO:0007669"/>
    <property type="project" value="TreeGrafter"/>
</dbReference>
<dbReference type="PROSITE" id="PS50943">
    <property type="entry name" value="HTH_CROC1"/>
    <property type="match status" value="1"/>
</dbReference>
<organism evidence="3 4">
    <name type="scientific">Consotaella salsifontis</name>
    <dbReference type="NCBI Taxonomy" id="1365950"/>
    <lineage>
        <taxon>Bacteria</taxon>
        <taxon>Pseudomonadati</taxon>
        <taxon>Pseudomonadota</taxon>
        <taxon>Alphaproteobacteria</taxon>
        <taxon>Hyphomicrobiales</taxon>
        <taxon>Aurantimonadaceae</taxon>
        <taxon>Consotaella</taxon>
    </lineage>
</organism>
<keyword evidence="4" id="KW-1185">Reference proteome</keyword>
<dbReference type="RefSeq" id="WP_207552890.1">
    <property type="nucleotide sequence ID" value="NZ_FUXL01000003.1"/>
</dbReference>
<name>A0A1T4NIK3_9HYPH</name>
<gene>
    <name evidence="3" type="ORF">SAMN05428963_10326</name>
</gene>
<dbReference type="Gene3D" id="1.10.260.40">
    <property type="entry name" value="lambda repressor-like DNA-binding domains"/>
    <property type="match status" value="1"/>
</dbReference>
<dbReference type="STRING" id="1365950.SAMN05428963_10326"/>
<dbReference type="Proteomes" id="UP000190135">
    <property type="component" value="Unassembled WGS sequence"/>
</dbReference>
<dbReference type="AlphaFoldDB" id="A0A1T4NIK3"/>
<dbReference type="GO" id="GO:0003700">
    <property type="term" value="F:DNA-binding transcription factor activity"/>
    <property type="evidence" value="ECO:0007669"/>
    <property type="project" value="TreeGrafter"/>
</dbReference>
<evidence type="ECO:0000259" key="2">
    <source>
        <dbReference type="PROSITE" id="PS50943"/>
    </source>
</evidence>
<dbReference type="GO" id="GO:0003677">
    <property type="term" value="F:DNA binding"/>
    <property type="evidence" value="ECO:0007669"/>
    <property type="project" value="UniProtKB-KW"/>
</dbReference>
<sequence>MTIGHEKPSDIFKERLRAARESLRQMSQAALAKESGLPPSSIAHFEAGTRKPSFDSLRKLANALSVTTDFLLGRTHNPEGAAEADPLYRDMQKLNDENRRQAADFMRFLAEKHDKEAGKK</sequence>
<keyword evidence="1" id="KW-0238">DNA-binding</keyword>
<dbReference type="PANTHER" id="PTHR46797:SF1">
    <property type="entry name" value="METHYLPHOSPHONATE SYNTHASE"/>
    <property type="match status" value="1"/>
</dbReference>
<dbReference type="CDD" id="cd00093">
    <property type="entry name" value="HTH_XRE"/>
    <property type="match status" value="1"/>
</dbReference>
<dbReference type="InterPro" id="IPR001387">
    <property type="entry name" value="Cro/C1-type_HTH"/>
</dbReference>
<evidence type="ECO:0000313" key="3">
    <source>
        <dbReference type="EMBL" id="SJZ78588.1"/>
    </source>
</evidence>
<dbReference type="SUPFAM" id="SSF47413">
    <property type="entry name" value="lambda repressor-like DNA-binding domains"/>
    <property type="match status" value="1"/>
</dbReference>
<dbReference type="InterPro" id="IPR010982">
    <property type="entry name" value="Lambda_DNA-bd_dom_sf"/>
</dbReference>
<evidence type="ECO:0000256" key="1">
    <source>
        <dbReference type="ARBA" id="ARBA00023125"/>
    </source>
</evidence>
<dbReference type="SMART" id="SM00530">
    <property type="entry name" value="HTH_XRE"/>
    <property type="match status" value="1"/>
</dbReference>
<proteinExistence type="predicted"/>